<evidence type="ECO:0000313" key="1">
    <source>
        <dbReference type="EMBL" id="CTQ50188.1"/>
    </source>
</evidence>
<dbReference type="Proteomes" id="UP000049222">
    <property type="component" value="Unassembled WGS sequence"/>
</dbReference>
<dbReference type="PANTHER" id="PTHR28055">
    <property type="entry name" value="ALTERED INHERITANCE OF MITOCHONDRIA PROTEIN 41, MITOCHONDRIAL"/>
    <property type="match status" value="1"/>
</dbReference>
<dbReference type="Pfam" id="PF09424">
    <property type="entry name" value="YqeY"/>
    <property type="match status" value="1"/>
</dbReference>
<dbReference type="SUPFAM" id="SSF89095">
    <property type="entry name" value="GatB/YqeY motif"/>
    <property type="match status" value="1"/>
</dbReference>
<dbReference type="GO" id="GO:0016884">
    <property type="term" value="F:carbon-nitrogen ligase activity, with glutamine as amido-N-donor"/>
    <property type="evidence" value="ECO:0007669"/>
    <property type="project" value="InterPro"/>
</dbReference>
<dbReference type="InterPro" id="IPR042184">
    <property type="entry name" value="YqeY/Aim41_N"/>
</dbReference>
<dbReference type="RefSeq" id="WP_055087213.1">
    <property type="nucleotide sequence ID" value="NZ_CXSU01000012.1"/>
</dbReference>
<evidence type="ECO:0008006" key="3">
    <source>
        <dbReference type="Google" id="ProtNLM"/>
    </source>
</evidence>
<dbReference type="InterPro" id="IPR023168">
    <property type="entry name" value="GatB_Yqey_C_2"/>
</dbReference>
<dbReference type="InterPro" id="IPR019004">
    <property type="entry name" value="YqeY/Aim41"/>
</dbReference>
<gene>
    <name evidence="1" type="ORF">JDO7802_02206</name>
</gene>
<dbReference type="Gene3D" id="1.10.10.410">
    <property type="match status" value="1"/>
</dbReference>
<dbReference type="STRING" id="420998.JDO7802_02206"/>
<accession>A0A0M6YIK4</accession>
<proteinExistence type="predicted"/>
<sequence>MDLRERLNARLKEAMREKDSRRVGTLRLINAALKDQDIALRAEGRTVGDAEATATMAKMVKQRQESTRAYEEAGRLELAQAEMEEIAIIEAFLPKRLSDEEVATAVNDAIADTGATSIRDMGKVMGALKAKYTGQIDFGAVGPVVKDRLNQD</sequence>
<dbReference type="Gene3D" id="1.10.1510.10">
    <property type="entry name" value="Uncharacterised protein YqeY/AIM41 PF09424, N-terminal domain"/>
    <property type="match status" value="1"/>
</dbReference>
<dbReference type="InterPro" id="IPR003789">
    <property type="entry name" value="Asn/Gln_tRNA_amidoTrase-B-like"/>
</dbReference>
<dbReference type="PANTHER" id="PTHR28055:SF1">
    <property type="entry name" value="ALTERED INHERITANCE OF MITOCHONDRIA PROTEIN 41, MITOCHONDRIAL"/>
    <property type="match status" value="1"/>
</dbReference>
<organism evidence="1 2">
    <name type="scientific">Jannaschia donghaensis</name>
    <dbReference type="NCBI Taxonomy" id="420998"/>
    <lineage>
        <taxon>Bacteria</taxon>
        <taxon>Pseudomonadati</taxon>
        <taxon>Pseudomonadota</taxon>
        <taxon>Alphaproteobacteria</taxon>
        <taxon>Rhodobacterales</taxon>
        <taxon>Roseobacteraceae</taxon>
        <taxon>Jannaschia</taxon>
    </lineage>
</organism>
<protein>
    <recommendedName>
        <fullName evidence="3">Glutamyl-tRNA(Gln) amidotransferase subunit E</fullName>
    </recommendedName>
</protein>
<reference evidence="1 2" key="1">
    <citation type="submission" date="2015-07" db="EMBL/GenBank/DDBJ databases">
        <authorList>
            <person name="Noorani M."/>
        </authorList>
    </citation>
    <scope>NUCLEOTIDE SEQUENCE [LARGE SCALE GENOMIC DNA]</scope>
    <source>
        <strain evidence="1 2">CECT 7802</strain>
    </source>
</reference>
<evidence type="ECO:0000313" key="2">
    <source>
        <dbReference type="Proteomes" id="UP000049222"/>
    </source>
</evidence>
<dbReference type="AlphaFoldDB" id="A0A0M6YIK4"/>
<name>A0A0M6YIK4_9RHOB</name>
<keyword evidence="2" id="KW-1185">Reference proteome</keyword>
<dbReference type="OrthoDB" id="9788127at2"/>
<dbReference type="EMBL" id="CXSU01000012">
    <property type="protein sequence ID" value="CTQ50188.1"/>
    <property type="molecule type" value="Genomic_DNA"/>
</dbReference>